<dbReference type="AlphaFoldDB" id="A0A9P6M6E4"/>
<dbReference type="Proteomes" id="UP000738359">
    <property type="component" value="Unassembled WGS sequence"/>
</dbReference>
<keyword evidence="4 8" id="KW-0378">Hydrolase</keyword>
<comment type="pathway">
    <text evidence="2">Protein modification; protein glycosylation.</text>
</comment>
<dbReference type="InterPro" id="IPR050749">
    <property type="entry name" value="Glycosyl_Hydrolase_47"/>
</dbReference>
<keyword evidence="12" id="KW-1185">Reference proteome</keyword>
<feature type="compositionally biased region" description="Basic and acidic residues" evidence="9">
    <location>
        <begin position="143"/>
        <end position="155"/>
    </location>
</feature>
<evidence type="ECO:0000256" key="6">
    <source>
        <dbReference type="PIRSR" id="PIRSR601382-2"/>
    </source>
</evidence>
<keyword evidence="8" id="KW-0326">Glycosidase</keyword>
<evidence type="ECO:0000256" key="9">
    <source>
        <dbReference type="SAM" id="MobiDB-lite"/>
    </source>
</evidence>
<dbReference type="GO" id="GO:0004571">
    <property type="term" value="F:mannosyl-oligosaccharide 1,2-alpha-mannosidase activity"/>
    <property type="evidence" value="ECO:0007669"/>
    <property type="project" value="InterPro"/>
</dbReference>
<feature type="binding site" evidence="6">
    <location>
        <position position="624"/>
    </location>
    <ligand>
        <name>Ca(2+)</name>
        <dbReference type="ChEBI" id="CHEBI:29108"/>
    </ligand>
</feature>
<evidence type="ECO:0000313" key="11">
    <source>
        <dbReference type="EMBL" id="KAF9967608.1"/>
    </source>
</evidence>
<gene>
    <name evidence="11" type="ORF">BGZ70_008905</name>
</gene>
<dbReference type="GO" id="GO:0016020">
    <property type="term" value="C:membrane"/>
    <property type="evidence" value="ECO:0007669"/>
    <property type="project" value="InterPro"/>
</dbReference>
<dbReference type="EMBL" id="JAAAHY010000068">
    <property type="protein sequence ID" value="KAF9967608.1"/>
    <property type="molecule type" value="Genomic_DNA"/>
</dbReference>
<evidence type="ECO:0000256" key="1">
    <source>
        <dbReference type="ARBA" id="ARBA00001913"/>
    </source>
</evidence>
<keyword evidence="6" id="KW-0479">Metal-binding</keyword>
<keyword evidence="6" id="KW-0106">Calcium</keyword>
<feature type="disulfide bond" evidence="7">
    <location>
        <begin position="473"/>
        <end position="502"/>
    </location>
</feature>
<comment type="cofactor">
    <cofactor evidence="1 6">
        <name>Ca(2+)</name>
        <dbReference type="ChEBI" id="CHEBI:29108"/>
    </cofactor>
</comment>
<evidence type="ECO:0000256" key="10">
    <source>
        <dbReference type="SAM" id="Phobius"/>
    </source>
</evidence>
<organism evidence="11 12">
    <name type="scientific">Mortierella alpina</name>
    <name type="common">Oleaginous fungus</name>
    <name type="synonym">Mortierella renispora</name>
    <dbReference type="NCBI Taxonomy" id="64518"/>
    <lineage>
        <taxon>Eukaryota</taxon>
        <taxon>Fungi</taxon>
        <taxon>Fungi incertae sedis</taxon>
        <taxon>Mucoromycota</taxon>
        <taxon>Mortierellomycotina</taxon>
        <taxon>Mortierellomycetes</taxon>
        <taxon>Mortierellales</taxon>
        <taxon>Mortierellaceae</taxon>
        <taxon>Mortierella</taxon>
    </lineage>
</organism>
<evidence type="ECO:0000256" key="3">
    <source>
        <dbReference type="ARBA" id="ARBA00007658"/>
    </source>
</evidence>
<accession>A0A9P6M6E4</accession>
<dbReference type="Pfam" id="PF01532">
    <property type="entry name" value="Glyco_hydro_47"/>
    <property type="match status" value="1"/>
</dbReference>
<name>A0A9P6M6E4_MORAP</name>
<evidence type="ECO:0000256" key="5">
    <source>
        <dbReference type="ARBA" id="ARBA00023157"/>
    </source>
</evidence>
<evidence type="ECO:0000256" key="7">
    <source>
        <dbReference type="PIRSR" id="PIRSR601382-3"/>
    </source>
</evidence>
<feature type="region of interest" description="Disordered" evidence="9">
    <location>
        <begin position="122"/>
        <end position="155"/>
    </location>
</feature>
<proteinExistence type="inferred from homology"/>
<dbReference type="GO" id="GO:0005509">
    <property type="term" value="F:calcium ion binding"/>
    <property type="evidence" value="ECO:0007669"/>
    <property type="project" value="InterPro"/>
</dbReference>
<dbReference type="PRINTS" id="PR00747">
    <property type="entry name" value="GLYHDRLASE47"/>
</dbReference>
<dbReference type="EC" id="3.2.1.-" evidence="8"/>
<dbReference type="InterPro" id="IPR012341">
    <property type="entry name" value="6hp_glycosidase-like_sf"/>
</dbReference>
<comment type="caution">
    <text evidence="11">The sequence shown here is derived from an EMBL/GenBank/DDBJ whole genome shotgun (WGS) entry which is preliminary data.</text>
</comment>
<keyword evidence="10" id="KW-0472">Membrane</keyword>
<keyword evidence="10" id="KW-1133">Transmembrane helix</keyword>
<dbReference type="InterPro" id="IPR001382">
    <property type="entry name" value="Glyco_hydro_47"/>
</dbReference>
<dbReference type="GO" id="GO:0005783">
    <property type="term" value="C:endoplasmic reticulum"/>
    <property type="evidence" value="ECO:0007669"/>
    <property type="project" value="TreeGrafter"/>
</dbReference>
<keyword evidence="5 7" id="KW-1015">Disulfide bond</keyword>
<evidence type="ECO:0000256" key="8">
    <source>
        <dbReference type="RuleBase" id="RU361193"/>
    </source>
</evidence>
<dbReference type="Gene3D" id="1.50.10.10">
    <property type="match status" value="1"/>
</dbReference>
<evidence type="ECO:0000313" key="12">
    <source>
        <dbReference type="Proteomes" id="UP000738359"/>
    </source>
</evidence>
<protein>
    <recommendedName>
        <fullName evidence="8">alpha-1,2-Mannosidase</fullName>
        <ecNumber evidence="8">3.2.1.-</ecNumber>
    </recommendedName>
</protein>
<dbReference type="InterPro" id="IPR036026">
    <property type="entry name" value="Seven-hairpin_glycosidases"/>
</dbReference>
<comment type="similarity">
    <text evidence="3 8">Belongs to the glycosyl hydrolase 47 family.</text>
</comment>
<feature type="compositionally biased region" description="Polar residues" evidence="9">
    <location>
        <begin position="123"/>
        <end position="134"/>
    </location>
</feature>
<dbReference type="GO" id="GO:0005975">
    <property type="term" value="P:carbohydrate metabolic process"/>
    <property type="evidence" value="ECO:0007669"/>
    <property type="project" value="InterPro"/>
</dbReference>
<dbReference type="OrthoDB" id="8118055at2759"/>
<dbReference type="SUPFAM" id="SSF48225">
    <property type="entry name" value="Seven-hairpin glycosidases"/>
    <property type="match status" value="1"/>
</dbReference>
<keyword evidence="10" id="KW-0812">Transmembrane</keyword>
<evidence type="ECO:0000256" key="4">
    <source>
        <dbReference type="ARBA" id="ARBA00022801"/>
    </source>
</evidence>
<sequence>MGRDPINSGLGALLPSHRTCSSATIRTSPFYTIPIHYLKRRGVLLLLMSMAVIAYLHYLYLGPSSLFEYAEYSEHLDEDMDSLPDYMTVGRIREPPLGGPAPLHGVDEDGFEISEETFGIPSLSGNTGTPSLSLNEGEGQVQRQKDAGGTDDDQLRRPIQFNFRDTLARTGARADLIKQRQTVVREMIQHAWTGYVKYAAPHDELKPVTAKKLDDLQGWGSTLADGLDTLLLSERNPLPQEVDNSVGTEDRGEDAASQDPADSNAMSISFFDGIVHYLGGLLSLIECDEAKDPEVLKAAIELADRLTLAFQGTNPALPASRIFANGSVGSNGILFGKVSLAEVGTFQLEFRKLSQLSNIDKYREIAQRNLDYLALLNPRVPGLYPAYFDPNAGVAHDYVASFGSLSDSFYEYLLKTFILTGDDRFKDLYISSVEAMHTHLVSRPNKRPNPQLVLGVYDTATDTLVPKMDHLSCFAPGLLAMGARVFGRVHDMAVARGLMETCYLSYRNSATGLGADEIAFLGTEMSQGKEFEMPQSPGFYAIDPEYGLRPGDAKYQDYAWSIAEAIEKNCKTKFGYSTLANVMDASEGMTDRMPSYFLGQTLKYLYLIFSPPELASLDDYVFTTEGHLLKFPIP</sequence>
<reference evidence="11" key="1">
    <citation type="journal article" date="2020" name="Fungal Divers.">
        <title>Resolving the Mortierellaceae phylogeny through synthesis of multi-gene phylogenetics and phylogenomics.</title>
        <authorList>
            <person name="Vandepol N."/>
            <person name="Liber J."/>
            <person name="Desiro A."/>
            <person name="Na H."/>
            <person name="Kennedy M."/>
            <person name="Barry K."/>
            <person name="Grigoriev I.V."/>
            <person name="Miller A.N."/>
            <person name="O'Donnell K."/>
            <person name="Stajich J.E."/>
            <person name="Bonito G."/>
        </authorList>
    </citation>
    <scope>NUCLEOTIDE SEQUENCE</scope>
    <source>
        <strain evidence="11">CK1249</strain>
    </source>
</reference>
<dbReference type="PANTHER" id="PTHR11742:SF103">
    <property type="entry name" value="ENDOPLASMIC RETICULUM MANNOSIDASE MNL2-RELATED"/>
    <property type="match status" value="1"/>
</dbReference>
<evidence type="ECO:0000256" key="2">
    <source>
        <dbReference type="ARBA" id="ARBA00004922"/>
    </source>
</evidence>
<dbReference type="PANTHER" id="PTHR11742">
    <property type="entry name" value="MANNOSYL-OLIGOSACCHARIDE ALPHA-1,2-MANNOSIDASE-RELATED"/>
    <property type="match status" value="1"/>
</dbReference>
<feature type="transmembrane region" description="Helical" evidence="10">
    <location>
        <begin position="43"/>
        <end position="61"/>
    </location>
</feature>
<dbReference type="GO" id="GO:0036503">
    <property type="term" value="P:ERAD pathway"/>
    <property type="evidence" value="ECO:0007669"/>
    <property type="project" value="UniProtKB-ARBA"/>
</dbReference>
<feature type="region of interest" description="Disordered" evidence="9">
    <location>
        <begin position="234"/>
        <end position="261"/>
    </location>
</feature>